<proteinExistence type="predicted"/>
<evidence type="ECO:0000313" key="3">
    <source>
        <dbReference type="Proteomes" id="UP000188184"/>
    </source>
</evidence>
<sequence length="87" mass="9797">MACILKGFSSVFLGFAVLSLLSPLFLYWLIYGNYERYVWIINGPAPFNQFGSGPFQLWMGAGFIFMGAVFLLLAITFAVWAKKIQSE</sequence>
<keyword evidence="1" id="KW-1133">Transmembrane helix</keyword>
<feature type="transmembrane region" description="Helical" evidence="1">
    <location>
        <begin position="57"/>
        <end position="81"/>
    </location>
</feature>
<feature type="transmembrane region" description="Helical" evidence="1">
    <location>
        <begin position="12"/>
        <end position="30"/>
    </location>
</feature>
<accession>A0A1Q2KY06</accession>
<dbReference type="EMBL" id="CP019640">
    <property type="protein sequence ID" value="AQQ53105.1"/>
    <property type="molecule type" value="Genomic_DNA"/>
</dbReference>
<organism evidence="2 3">
    <name type="scientific">Planococcus lenghuensis</name>
    <dbReference type="NCBI Taxonomy" id="2213202"/>
    <lineage>
        <taxon>Bacteria</taxon>
        <taxon>Bacillati</taxon>
        <taxon>Bacillota</taxon>
        <taxon>Bacilli</taxon>
        <taxon>Bacillales</taxon>
        <taxon>Caryophanaceae</taxon>
        <taxon>Planococcus</taxon>
    </lineage>
</organism>
<dbReference type="KEGG" id="pmar:B0X71_08355"/>
<keyword evidence="1" id="KW-0812">Transmembrane</keyword>
<evidence type="ECO:0000313" key="2">
    <source>
        <dbReference type="EMBL" id="AQQ53105.1"/>
    </source>
</evidence>
<reference evidence="2 3" key="1">
    <citation type="submission" date="2017-02" db="EMBL/GenBank/DDBJ databases">
        <title>The complete genomic sequence of a novel cold adapted crude oil-degrading bacterium Planococcus qaidamina Y42.</title>
        <authorList>
            <person name="Yang R."/>
        </authorList>
    </citation>
    <scope>NUCLEOTIDE SEQUENCE [LARGE SCALE GENOMIC DNA]</scope>
    <source>
        <strain evidence="2 3">Y42</strain>
    </source>
</reference>
<dbReference type="AlphaFoldDB" id="A0A1Q2KY06"/>
<gene>
    <name evidence="2" type="ORF">B0X71_08355</name>
</gene>
<dbReference type="Proteomes" id="UP000188184">
    <property type="component" value="Chromosome"/>
</dbReference>
<keyword evidence="1" id="KW-0472">Membrane</keyword>
<name>A0A1Q2KY06_9BACL</name>
<protein>
    <submittedName>
        <fullName evidence="2">Uncharacterized protein</fullName>
    </submittedName>
</protein>
<keyword evidence="3" id="KW-1185">Reference proteome</keyword>
<evidence type="ECO:0000256" key="1">
    <source>
        <dbReference type="SAM" id="Phobius"/>
    </source>
</evidence>